<evidence type="ECO:0000256" key="4">
    <source>
        <dbReference type="ARBA" id="ARBA00023237"/>
    </source>
</evidence>
<dbReference type="PANTHER" id="PTHR34001:SF3">
    <property type="entry name" value="BLL7405 PROTEIN"/>
    <property type="match status" value="1"/>
</dbReference>
<organism evidence="8 9">
    <name type="scientific">Methylovirgula ligni</name>
    <dbReference type="NCBI Taxonomy" id="569860"/>
    <lineage>
        <taxon>Bacteria</taxon>
        <taxon>Pseudomonadati</taxon>
        <taxon>Pseudomonadota</taxon>
        <taxon>Alphaproteobacteria</taxon>
        <taxon>Hyphomicrobiales</taxon>
        <taxon>Beijerinckiaceae</taxon>
        <taxon>Methylovirgula</taxon>
    </lineage>
</organism>
<dbReference type="EMBL" id="QUMO01000001">
    <property type="protein sequence ID" value="REF89537.1"/>
    <property type="molecule type" value="Genomic_DNA"/>
</dbReference>
<evidence type="ECO:0000313" key="8">
    <source>
        <dbReference type="EMBL" id="REF89537.1"/>
    </source>
</evidence>
<dbReference type="Gene3D" id="2.40.160.20">
    <property type="match status" value="1"/>
</dbReference>
<evidence type="ECO:0000256" key="3">
    <source>
        <dbReference type="ARBA" id="ARBA00023136"/>
    </source>
</evidence>
<protein>
    <submittedName>
        <fullName evidence="8">Outer membrane immunogenic protein</fullName>
    </submittedName>
</protein>
<keyword evidence="9" id="KW-1185">Reference proteome</keyword>
<evidence type="ECO:0000256" key="1">
    <source>
        <dbReference type="ARBA" id="ARBA00004442"/>
    </source>
</evidence>
<feature type="domain" description="Outer membrane protein beta-barrel" evidence="7">
    <location>
        <begin position="27"/>
        <end position="228"/>
    </location>
</feature>
<comment type="subcellular location">
    <subcellularLocation>
        <location evidence="1">Cell outer membrane</location>
    </subcellularLocation>
</comment>
<dbReference type="AlphaFoldDB" id="A0A3D9Z360"/>
<dbReference type="GO" id="GO:0009279">
    <property type="term" value="C:cell outer membrane"/>
    <property type="evidence" value="ECO:0007669"/>
    <property type="project" value="UniProtKB-SubCell"/>
</dbReference>
<gene>
    <name evidence="8" type="ORF">DES32_0761</name>
</gene>
<keyword evidence="2 6" id="KW-0732">Signal</keyword>
<keyword evidence="4" id="KW-0998">Cell outer membrane</keyword>
<sequence length="241" mass="24370">MVRSGLLAFSAVLALVAGARAADLTSASAPAIYAAPPAFSWTGFYLGATAGGAFGGQTLSGPYGGLSANPAGFAGGGEAGFNYQFPASSVVLGGETDFQGSTLRADYGSLATPAGVLTGSSQLDWWGSARARLGLSFGNVLPFVTGGFAYGDTHNQIALGPDSFSTGGVHTGWTAGAGVEYALTRNLTAKAEYLYTDLGTAATQLGGDGAEHTHAAFHAVRAGLNWKFDWNGAPVPINSKY</sequence>
<reference evidence="8 9" key="1">
    <citation type="submission" date="2018-08" db="EMBL/GenBank/DDBJ databases">
        <title>Genomic Encyclopedia of Type Strains, Phase IV (KMG-IV): sequencing the most valuable type-strain genomes for metagenomic binning, comparative biology and taxonomic classification.</title>
        <authorList>
            <person name="Goeker M."/>
        </authorList>
    </citation>
    <scope>NUCLEOTIDE SEQUENCE [LARGE SCALE GENOMIC DNA]</scope>
    <source>
        <strain evidence="8 9">BW863</strain>
    </source>
</reference>
<evidence type="ECO:0000259" key="7">
    <source>
        <dbReference type="Pfam" id="PF13505"/>
    </source>
</evidence>
<keyword evidence="3" id="KW-0472">Membrane</keyword>
<evidence type="ECO:0000256" key="2">
    <source>
        <dbReference type="ARBA" id="ARBA00022729"/>
    </source>
</evidence>
<evidence type="ECO:0000313" key="9">
    <source>
        <dbReference type="Proteomes" id="UP000256900"/>
    </source>
</evidence>
<dbReference type="InterPro" id="IPR027385">
    <property type="entry name" value="Beta-barrel_OMP"/>
</dbReference>
<dbReference type="RefSeq" id="WP_165204018.1">
    <property type="nucleotide sequence ID" value="NZ_CP025086.1"/>
</dbReference>
<feature type="chain" id="PRO_5017735527" evidence="6">
    <location>
        <begin position="22"/>
        <end position="241"/>
    </location>
</feature>
<feature type="signal peptide" evidence="6">
    <location>
        <begin position="1"/>
        <end position="21"/>
    </location>
</feature>
<comment type="caution">
    <text evidence="8">The sequence shown here is derived from an EMBL/GenBank/DDBJ whole genome shotgun (WGS) entry which is preliminary data.</text>
</comment>
<evidence type="ECO:0000256" key="5">
    <source>
        <dbReference type="ARBA" id="ARBA00038306"/>
    </source>
</evidence>
<comment type="similarity">
    <text evidence="5">Belongs to the Omp25/RopB family.</text>
</comment>
<dbReference type="InterPro" id="IPR011250">
    <property type="entry name" value="OMP/PagP_B-barrel"/>
</dbReference>
<dbReference type="Pfam" id="PF13505">
    <property type="entry name" value="OMP_b-brl"/>
    <property type="match status" value="1"/>
</dbReference>
<accession>A0A3D9Z360</accession>
<dbReference type="InterPro" id="IPR051692">
    <property type="entry name" value="OMP-like"/>
</dbReference>
<dbReference type="SUPFAM" id="SSF56925">
    <property type="entry name" value="OMPA-like"/>
    <property type="match status" value="1"/>
</dbReference>
<name>A0A3D9Z360_9HYPH</name>
<evidence type="ECO:0000256" key="6">
    <source>
        <dbReference type="SAM" id="SignalP"/>
    </source>
</evidence>
<proteinExistence type="inferred from homology"/>
<dbReference type="Proteomes" id="UP000256900">
    <property type="component" value="Unassembled WGS sequence"/>
</dbReference>
<dbReference type="PANTHER" id="PTHR34001">
    <property type="entry name" value="BLL7405 PROTEIN"/>
    <property type="match status" value="1"/>
</dbReference>